<evidence type="ECO:0000313" key="1">
    <source>
        <dbReference type="EMBL" id="VEN73201.1"/>
    </source>
</evidence>
<sequence>MMSDDMSSRCEKNHLNQINKQIQIFIENLFASSDENRLPDNYGGGQIFAKPLIGVSKGDDYIFEKFKEVVRPDHLTPAEMWTQSGFPWEAGLAARLRALSVAFPFSNQIREAGNNNDGQTPAEIFSIGYNFSKFFLKFFMNETVTFLNQRGFRAMSGVLSEAFNILKPYPFRSNWSEKHIAFAAGLGSFNLQQVLITDMGCNVVLASVITDAPLESTTRESDDPYANCLHFAKKKCGKCIDKCPADAITEKGLDREKCFAHIRLLTHKAEKRSLKKVLKPRKHKIIGGKVETNYPVGCTFCQFGVPCSDKNPTTRLSDDRALNL</sequence>
<name>A0A484HK06_9BACT</name>
<dbReference type="EMBL" id="CAACVI010000005">
    <property type="protein sequence ID" value="VEN73201.1"/>
    <property type="molecule type" value="Genomic_DNA"/>
</dbReference>
<protein>
    <submittedName>
        <fullName evidence="1">Putative Fe-S protein</fullName>
    </submittedName>
</protein>
<gene>
    <name evidence="1" type="ORF">EPICR_130018</name>
</gene>
<reference evidence="1" key="1">
    <citation type="submission" date="2019-01" db="EMBL/GenBank/DDBJ databases">
        <authorList>
            <consortium name="Genoscope - CEA"/>
            <person name="William W."/>
        </authorList>
    </citation>
    <scope>NUCLEOTIDE SEQUENCE</scope>
    <source>
        <strain evidence="1">CR-1</strain>
    </source>
</reference>
<dbReference type="PANTHER" id="PTHR42827">
    <property type="entry name" value="IRON-SULFUR CLUSTER-BINDING PROTEIN-RELATED"/>
    <property type="match status" value="1"/>
</dbReference>
<organism evidence="1">
    <name type="scientific">uncultured Desulfobacteraceae bacterium</name>
    <dbReference type="NCBI Taxonomy" id="218296"/>
    <lineage>
        <taxon>Bacteria</taxon>
        <taxon>Pseudomonadati</taxon>
        <taxon>Thermodesulfobacteriota</taxon>
        <taxon>Desulfobacteria</taxon>
        <taxon>Desulfobacterales</taxon>
        <taxon>Desulfobacteraceae</taxon>
        <taxon>environmental samples</taxon>
    </lineage>
</organism>
<dbReference type="AlphaFoldDB" id="A0A484HK06"/>
<proteinExistence type="predicted"/>
<accession>A0A484HK06</accession>
<dbReference type="PANTHER" id="PTHR42827:SF1">
    <property type="entry name" value="IRON-SULFUR CLUSTER-BINDING PROTEIN"/>
    <property type="match status" value="1"/>
</dbReference>